<dbReference type="EMBL" id="JAQIZZ010000007">
    <property type="protein sequence ID" value="KAJ5533647.1"/>
    <property type="molecule type" value="Genomic_DNA"/>
</dbReference>
<evidence type="ECO:0000313" key="3">
    <source>
        <dbReference type="Proteomes" id="UP001220324"/>
    </source>
</evidence>
<evidence type="ECO:0000256" key="1">
    <source>
        <dbReference type="SAM" id="MobiDB-lite"/>
    </source>
</evidence>
<evidence type="ECO:0000313" key="2">
    <source>
        <dbReference type="EMBL" id="KAJ5533647.1"/>
    </source>
</evidence>
<feature type="compositionally biased region" description="Polar residues" evidence="1">
    <location>
        <begin position="1"/>
        <end position="10"/>
    </location>
</feature>
<keyword evidence="3" id="KW-1185">Reference proteome</keyword>
<name>A0AAD6CS30_9EURO</name>
<dbReference type="Proteomes" id="UP001220324">
    <property type="component" value="Unassembled WGS sequence"/>
</dbReference>
<dbReference type="AlphaFoldDB" id="A0AAD6CS30"/>
<feature type="region of interest" description="Disordered" evidence="1">
    <location>
        <begin position="1"/>
        <end position="20"/>
    </location>
</feature>
<sequence length="93" mass="10715">MPESQDQSIRTALDRARTAEAPVDASTSRILEAAIADLWTRIQAEQDTIILTPDEFALFNYFLGRYRVDHESITQRVVNRYWNSFHDSKGAKK</sequence>
<proteinExistence type="predicted"/>
<reference evidence="2 3" key="1">
    <citation type="journal article" date="2023" name="IMA Fungus">
        <title>Comparative genomic study of the Penicillium genus elucidates a diverse pangenome and 15 lateral gene transfer events.</title>
        <authorList>
            <person name="Petersen C."/>
            <person name="Sorensen T."/>
            <person name="Nielsen M.R."/>
            <person name="Sondergaard T.E."/>
            <person name="Sorensen J.L."/>
            <person name="Fitzpatrick D.A."/>
            <person name="Frisvad J.C."/>
            <person name="Nielsen K.L."/>
        </authorList>
    </citation>
    <scope>NUCLEOTIDE SEQUENCE [LARGE SCALE GENOMIC DNA]</scope>
    <source>
        <strain evidence="2 3">IBT 35679</strain>
    </source>
</reference>
<comment type="caution">
    <text evidence="2">The sequence shown here is derived from an EMBL/GenBank/DDBJ whole genome shotgun (WGS) entry which is preliminary data.</text>
</comment>
<protein>
    <submittedName>
        <fullName evidence="2">Uncharacterized protein</fullName>
    </submittedName>
</protein>
<gene>
    <name evidence="2" type="ORF">N7494_010199</name>
</gene>
<accession>A0AAD6CS30</accession>
<organism evidence="2 3">
    <name type="scientific">Penicillium frequentans</name>
    <dbReference type="NCBI Taxonomy" id="3151616"/>
    <lineage>
        <taxon>Eukaryota</taxon>
        <taxon>Fungi</taxon>
        <taxon>Dikarya</taxon>
        <taxon>Ascomycota</taxon>
        <taxon>Pezizomycotina</taxon>
        <taxon>Eurotiomycetes</taxon>
        <taxon>Eurotiomycetidae</taxon>
        <taxon>Eurotiales</taxon>
        <taxon>Aspergillaceae</taxon>
        <taxon>Penicillium</taxon>
    </lineage>
</organism>